<name>A0ABW8IHR0_9GAMM</name>
<keyword evidence="1" id="KW-0812">Transmembrane</keyword>
<keyword evidence="1" id="KW-0472">Membrane</keyword>
<dbReference type="Proteomes" id="UP001620409">
    <property type="component" value="Unassembled WGS sequence"/>
</dbReference>
<keyword evidence="1" id="KW-1133">Transmembrane helix</keyword>
<comment type="caution">
    <text evidence="2">The sequence shown here is derived from an EMBL/GenBank/DDBJ whole genome shotgun (WGS) entry which is preliminary data.</text>
</comment>
<protein>
    <submittedName>
        <fullName evidence="2">DUF1275 domain-containing protein</fullName>
    </submittedName>
</protein>
<dbReference type="PANTHER" id="PTHR37314:SF5">
    <property type="entry name" value="SLR0142 PROTEIN"/>
    <property type="match status" value="1"/>
</dbReference>
<evidence type="ECO:0000313" key="3">
    <source>
        <dbReference type="Proteomes" id="UP001620409"/>
    </source>
</evidence>
<evidence type="ECO:0000313" key="2">
    <source>
        <dbReference type="EMBL" id="MFK2854722.1"/>
    </source>
</evidence>
<feature type="transmembrane region" description="Helical" evidence="1">
    <location>
        <begin position="185"/>
        <end position="218"/>
    </location>
</feature>
<feature type="transmembrane region" description="Helical" evidence="1">
    <location>
        <begin position="53"/>
        <end position="72"/>
    </location>
</feature>
<keyword evidence="3" id="KW-1185">Reference proteome</keyword>
<sequence>MLKMPKLPTLLSFNAGYIDAAGFLALHGLFTAHVTGNFVTLGAAVVYRSSGTVAKILAIPVFCAVVVCARLLHYKLENLGKPVLRTLFLVELVLLIVGAWLAWVLGPFPDADNIGTVAVGMIFVTAMALQNAVHRVHLSYAPPSTLMTGTTTQIMLDLADKWHGGLDEEQASAINSRIVRFSVNVAVFAFGCGCGALLFAIVSVKCFALLPITAALAYVHNEAKTK</sequence>
<accession>A0ABW8IHR0</accession>
<organism evidence="2 3">
    <name type="scientific">Dyella humi</name>
    <dbReference type="NCBI Taxonomy" id="1770547"/>
    <lineage>
        <taxon>Bacteria</taxon>
        <taxon>Pseudomonadati</taxon>
        <taxon>Pseudomonadota</taxon>
        <taxon>Gammaproteobacteria</taxon>
        <taxon>Lysobacterales</taxon>
        <taxon>Rhodanobacteraceae</taxon>
        <taxon>Dyella</taxon>
    </lineage>
</organism>
<dbReference type="PANTHER" id="PTHR37314">
    <property type="entry name" value="SLR0142 PROTEIN"/>
    <property type="match status" value="1"/>
</dbReference>
<reference evidence="2 3" key="1">
    <citation type="submission" date="2020-10" db="EMBL/GenBank/DDBJ databases">
        <title>Phylogeny of dyella-like bacteria.</title>
        <authorList>
            <person name="Fu J."/>
        </authorList>
    </citation>
    <scope>NUCLEOTIDE SEQUENCE [LARGE SCALE GENOMIC DNA]</scope>
    <source>
        <strain evidence="2 3">DHG40</strain>
    </source>
</reference>
<dbReference type="Pfam" id="PF06912">
    <property type="entry name" value="DUF1275"/>
    <property type="match status" value="1"/>
</dbReference>
<feature type="transmembrane region" description="Helical" evidence="1">
    <location>
        <begin position="21"/>
        <end position="47"/>
    </location>
</feature>
<proteinExistence type="predicted"/>
<feature type="transmembrane region" description="Helical" evidence="1">
    <location>
        <begin position="84"/>
        <end position="105"/>
    </location>
</feature>
<dbReference type="EMBL" id="JADIKI010000022">
    <property type="protein sequence ID" value="MFK2854722.1"/>
    <property type="molecule type" value="Genomic_DNA"/>
</dbReference>
<dbReference type="RefSeq" id="WP_380009752.1">
    <property type="nucleotide sequence ID" value="NZ_JADIKI010000022.1"/>
</dbReference>
<gene>
    <name evidence="2" type="ORF">ISP18_08990</name>
</gene>
<evidence type="ECO:0000256" key="1">
    <source>
        <dbReference type="SAM" id="Phobius"/>
    </source>
</evidence>
<dbReference type="InterPro" id="IPR010699">
    <property type="entry name" value="DUF1275"/>
</dbReference>
<feature type="transmembrane region" description="Helical" evidence="1">
    <location>
        <begin position="111"/>
        <end position="129"/>
    </location>
</feature>